<proteinExistence type="inferred from homology"/>
<dbReference type="GO" id="GO:0030261">
    <property type="term" value="P:chromosome condensation"/>
    <property type="evidence" value="ECO:0007669"/>
    <property type="project" value="UniProtKB-KW"/>
</dbReference>
<accession>A0A5B8XQT0</accession>
<protein>
    <submittedName>
        <fullName evidence="4">HU family DNA-binding protein</fullName>
    </submittedName>
</protein>
<dbReference type="EMBL" id="CP042467">
    <property type="protein sequence ID" value="QED27477.1"/>
    <property type="molecule type" value="Genomic_DNA"/>
</dbReference>
<evidence type="ECO:0000313" key="4">
    <source>
        <dbReference type="EMBL" id="QED27477.1"/>
    </source>
</evidence>
<comment type="similarity">
    <text evidence="3">Belongs to the bacterial histone-like protein family.</text>
</comment>
<dbReference type="InterPro" id="IPR010992">
    <property type="entry name" value="IHF-like_DNA-bd_dom_sf"/>
</dbReference>
<dbReference type="GO" id="GO:0030527">
    <property type="term" value="F:structural constituent of chromatin"/>
    <property type="evidence" value="ECO:0007669"/>
    <property type="project" value="InterPro"/>
</dbReference>
<dbReference type="SMART" id="SM00411">
    <property type="entry name" value="BHL"/>
    <property type="match status" value="1"/>
</dbReference>
<dbReference type="RefSeq" id="WP_146959162.1">
    <property type="nucleotide sequence ID" value="NZ_CP042467.1"/>
</dbReference>
<dbReference type="OrthoDB" id="9799835at2"/>
<dbReference type="PANTHER" id="PTHR33175">
    <property type="entry name" value="DNA-BINDING PROTEIN HU"/>
    <property type="match status" value="1"/>
</dbReference>
<dbReference type="KEGG" id="bbae:FRD01_09535"/>
<evidence type="ECO:0000256" key="3">
    <source>
        <dbReference type="RuleBase" id="RU003939"/>
    </source>
</evidence>
<keyword evidence="5" id="KW-1185">Reference proteome</keyword>
<sequence>MTKSELINKVHERAENEGIEITKKATGEILDLAFDVIAAAIDHEKRFSYPQFGTFSVKHRKAREGRNPRTGKPIKIKSSYTVSFKPAPSLKDRVN</sequence>
<dbReference type="Pfam" id="PF00216">
    <property type="entry name" value="Bac_DNA_binding"/>
    <property type="match status" value="1"/>
</dbReference>
<gene>
    <name evidence="4" type="ORF">FRD01_09535</name>
</gene>
<dbReference type="Gene3D" id="4.10.520.10">
    <property type="entry name" value="IHF-like DNA-binding proteins"/>
    <property type="match status" value="1"/>
</dbReference>
<dbReference type="GO" id="GO:0003677">
    <property type="term" value="F:DNA binding"/>
    <property type="evidence" value="ECO:0007669"/>
    <property type="project" value="UniProtKB-KW"/>
</dbReference>
<dbReference type="PANTHER" id="PTHR33175:SF3">
    <property type="entry name" value="DNA-BINDING PROTEIN HU-BETA"/>
    <property type="match status" value="1"/>
</dbReference>
<keyword evidence="1" id="KW-0226">DNA condensation</keyword>
<dbReference type="PRINTS" id="PR01727">
    <property type="entry name" value="DNABINDINGHU"/>
</dbReference>
<organism evidence="4 5">
    <name type="scientific">Microvenator marinus</name>
    <dbReference type="NCBI Taxonomy" id="2600177"/>
    <lineage>
        <taxon>Bacteria</taxon>
        <taxon>Deltaproteobacteria</taxon>
        <taxon>Bradymonadales</taxon>
        <taxon>Microvenatoraceae</taxon>
        <taxon>Microvenator</taxon>
    </lineage>
</organism>
<dbReference type="InterPro" id="IPR000119">
    <property type="entry name" value="Hist_DNA-bd"/>
</dbReference>
<dbReference type="CDD" id="cd13831">
    <property type="entry name" value="HU"/>
    <property type="match status" value="1"/>
</dbReference>
<name>A0A5B8XQT0_9DELT</name>
<dbReference type="SUPFAM" id="SSF47729">
    <property type="entry name" value="IHF-like DNA-binding proteins"/>
    <property type="match status" value="1"/>
</dbReference>
<evidence type="ECO:0000313" key="5">
    <source>
        <dbReference type="Proteomes" id="UP000321595"/>
    </source>
</evidence>
<keyword evidence="2 4" id="KW-0238">DNA-binding</keyword>
<reference evidence="4 5" key="1">
    <citation type="submission" date="2019-08" db="EMBL/GenBank/DDBJ databases">
        <authorList>
            <person name="Liang Q."/>
        </authorList>
    </citation>
    <scope>NUCLEOTIDE SEQUENCE [LARGE SCALE GENOMIC DNA]</scope>
    <source>
        <strain evidence="4 5">V1718</strain>
    </source>
</reference>
<dbReference type="Proteomes" id="UP000321595">
    <property type="component" value="Chromosome"/>
</dbReference>
<dbReference type="AlphaFoldDB" id="A0A5B8XQT0"/>
<evidence type="ECO:0000256" key="1">
    <source>
        <dbReference type="ARBA" id="ARBA00023067"/>
    </source>
</evidence>
<evidence type="ECO:0000256" key="2">
    <source>
        <dbReference type="ARBA" id="ARBA00023125"/>
    </source>
</evidence>